<sequence>MVYRGPMPSLRTEAESLGARIRRLRKARGLTQRELAEPRYDRGFLAKVESGSRLPSDDVLSHLAVRLGLTEDELRFGRPPGAAEELTAALETAYRELQQGGLDAAEREFSRIEDRAAAYRLPDVRCHARFYLGEVRWQRYDIPSAAEGFAHAMELAEAASPRLRAMIVNRVAACRALSGDLGAAVALVESALAELRATGPVDPDAELALVTALIHPLIEMGALRRARRAAEEGRRALASAHRKDISARYHRQAAQLWQAIGLIDRAEKDLSRALRLFTSIGYDRDAARCRWARGFLWRRLGKLDEAHAELLLARDLLAKAGSREGVLGATIELADVRRRQGALDEAAELAEGIRPLLDRSPDIEAKAEVLRLLGLIARARGDLPEATALLEKAANAQEKSELRGALVATSLHLGDTLRARGLIEAASAAYRRGVRAAAMSDSGPLD</sequence>
<dbReference type="GO" id="GO:0003677">
    <property type="term" value="F:DNA binding"/>
    <property type="evidence" value="ECO:0007669"/>
    <property type="project" value="InterPro"/>
</dbReference>
<dbReference type="Proteomes" id="UP000186883">
    <property type="component" value="Unassembled WGS sequence"/>
</dbReference>
<dbReference type="EMBL" id="LQCI01000034">
    <property type="protein sequence ID" value="KZB82617.1"/>
    <property type="molecule type" value="Genomic_DNA"/>
</dbReference>
<evidence type="ECO:0000313" key="4">
    <source>
        <dbReference type="Proteomes" id="UP000076321"/>
    </source>
</evidence>
<dbReference type="Pfam" id="PF13560">
    <property type="entry name" value="HTH_31"/>
    <property type="match status" value="1"/>
</dbReference>
<dbReference type="SUPFAM" id="SSF47413">
    <property type="entry name" value="lambda repressor-like DNA-binding domains"/>
    <property type="match status" value="1"/>
</dbReference>
<evidence type="ECO:0000313" key="2">
    <source>
        <dbReference type="EMBL" id="KZB82617.1"/>
    </source>
</evidence>
<evidence type="ECO:0000313" key="3">
    <source>
        <dbReference type="EMBL" id="OKA10322.1"/>
    </source>
</evidence>
<reference evidence="2 4" key="1">
    <citation type="submission" date="2015-12" db="EMBL/GenBank/DDBJ databases">
        <title>Amycolatopsis regifaucium genome sequencing and assembly.</title>
        <authorList>
            <person name="Mayilraj S."/>
        </authorList>
    </citation>
    <scope>NUCLEOTIDE SEQUENCE [LARGE SCALE GENOMIC DNA]</scope>
    <source>
        <strain evidence="2 4">GY080</strain>
    </source>
</reference>
<proteinExistence type="predicted"/>
<protein>
    <submittedName>
        <fullName evidence="2">XRE family transcriptional regulator</fullName>
    </submittedName>
</protein>
<dbReference type="Pfam" id="PF13424">
    <property type="entry name" value="TPR_12"/>
    <property type="match status" value="1"/>
</dbReference>
<organism evidence="2 4">
    <name type="scientific">Amycolatopsis regifaucium</name>
    <dbReference type="NCBI Taxonomy" id="546365"/>
    <lineage>
        <taxon>Bacteria</taxon>
        <taxon>Bacillati</taxon>
        <taxon>Actinomycetota</taxon>
        <taxon>Actinomycetes</taxon>
        <taxon>Pseudonocardiales</taxon>
        <taxon>Pseudonocardiaceae</taxon>
        <taxon>Amycolatopsis</taxon>
    </lineage>
</organism>
<comment type="caution">
    <text evidence="2">The sequence shown here is derived from an EMBL/GenBank/DDBJ whole genome shotgun (WGS) entry which is preliminary data.</text>
</comment>
<dbReference type="Gene3D" id="1.25.40.10">
    <property type="entry name" value="Tetratricopeptide repeat domain"/>
    <property type="match status" value="2"/>
</dbReference>
<gene>
    <name evidence="3" type="ORF">ATP06_0205030</name>
    <name evidence="2" type="ORF">AVL48_10530</name>
</gene>
<dbReference type="SMART" id="SM00530">
    <property type="entry name" value="HTH_XRE"/>
    <property type="match status" value="1"/>
</dbReference>
<dbReference type="InterPro" id="IPR011990">
    <property type="entry name" value="TPR-like_helical_dom_sf"/>
</dbReference>
<dbReference type="Gene3D" id="1.10.260.40">
    <property type="entry name" value="lambda repressor-like DNA-binding domains"/>
    <property type="match status" value="1"/>
</dbReference>
<accession>A0A154MER6</accession>
<dbReference type="SUPFAM" id="SSF48452">
    <property type="entry name" value="TPR-like"/>
    <property type="match status" value="1"/>
</dbReference>
<keyword evidence="5" id="KW-1185">Reference proteome</keyword>
<evidence type="ECO:0000313" key="5">
    <source>
        <dbReference type="Proteomes" id="UP000186883"/>
    </source>
</evidence>
<feature type="domain" description="HTH cro/C1-type" evidence="1">
    <location>
        <begin position="21"/>
        <end position="74"/>
    </location>
</feature>
<dbReference type="SMART" id="SM00028">
    <property type="entry name" value="TPR"/>
    <property type="match status" value="3"/>
</dbReference>
<dbReference type="AlphaFoldDB" id="A0A154MER6"/>
<reference evidence="3 5" key="2">
    <citation type="submission" date="2016-11" db="EMBL/GenBank/DDBJ databases">
        <title>Genome sequencing of Amycolatopsis regifaucium.</title>
        <authorList>
            <person name="Mayilraj S."/>
            <person name="Kaur N."/>
        </authorList>
    </citation>
    <scope>NUCLEOTIDE SEQUENCE [LARGE SCALE GENOMIC DNA]</scope>
    <source>
        <strain evidence="3 5">GY080</strain>
    </source>
</reference>
<dbReference type="InterPro" id="IPR010982">
    <property type="entry name" value="Lambda_DNA-bd_dom_sf"/>
</dbReference>
<dbReference type="CDD" id="cd00093">
    <property type="entry name" value="HTH_XRE"/>
    <property type="match status" value="1"/>
</dbReference>
<dbReference type="EMBL" id="LOBU02000005">
    <property type="protein sequence ID" value="OKA10322.1"/>
    <property type="molecule type" value="Genomic_DNA"/>
</dbReference>
<dbReference type="InterPro" id="IPR001387">
    <property type="entry name" value="Cro/C1-type_HTH"/>
</dbReference>
<name>A0A154MER6_9PSEU</name>
<dbReference type="PROSITE" id="PS50943">
    <property type="entry name" value="HTH_CROC1"/>
    <property type="match status" value="1"/>
</dbReference>
<evidence type="ECO:0000259" key="1">
    <source>
        <dbReference type="PROSITE" id="PS50943"/>
    </source>
</evidence>
<dbReference type="InterPro" id="IPR019734">
    <property type="entry name" value="TPR_rpt"/>
</dbReference>
<dbReference type="Proteomes" id="UP000076321">
    <property type="component" value="Unassembled WGS sequence"/>
</dbReference>